<comment type="caution">
    <text evidence="2">The sequence shown here is derived from an EMBL/GenBank/DDBJ whole genome shotgun (WGS) entry which is preliminary data.</text>
</comment>
<dbReference type="Proteomes" id="UP000717515">
    <property type="component" value="Unassembled WGS sequence"/>
</dbReference>
<gene>
    <name evidence="2" type="ORF">KVV02_003098</name>
</gene>
<sequence length="168" mass="18022">MCERTICQDCGRYSWTGCGQHIAQVLAGLPLEQICSCDDDRDSEHSWASLKSSRTTDAMTATAAANQRALPRYPLPFAPSSSSSSTAATDVSPPQADPAGHCPNPSPVEYKLSKISSASAEAAAVRMAQQAAALEELRRMKENKEKELKVANESALQRLLHGLSESTD</sequence>
<name>A0A9P8CVL8_MORAP</name>
<dbReference type="EMBL" id="JAIFTL010000327">
    <property type="protein sequence ID" value="KAG9320106.1"/>
    <property type="molecule type" value="Genomic_DNA"/>
</dbReference>
<protein>
    <submittedName>
        <fullName evidence="2">Uncharacterized protein</fullName>
    </submittedName>
</protein>
<feature type="region of interest" description="Disordered" evidence="1">
    <location>
        <begin position="145"/>
        <end position="168"/>
    </location>
</feature>
<accession>A0A9P8CVL8</accession>
<dbReference type="AlphaFoldDB" id="A0A9P8CVL8"/>
<evidence type="ECO:0000256" key="1">
    <source>
        <dbReference type="SAM" id="MobiDB-lite"/>
    </source>
</evidence>
<evidence type="ECO:0000313" key="2">
    <source>
        <dbReference type="EMBL" id="KAG9320106.1"/>
    </source>
</evidence>
<feature type="region of interest" description="Disordered" evidence="1">
    <location>
        <begin position="69"/>
        <end position="108"/>
    </location>
</feature>
<reference evidence="2" key="1">
    <citation type="submission" date="2021-07" db="EMBL/GenBank/DDBJ databases">
        <title>Draft genome of Mortierella alpina, strain LL118, isolated from an aspen leaf litter sample.</title>
        <authorList>
            <person name="Yang S."/>
            <person name="Vinatzer B.A."/>
        </authorList>
    </citation>
    <scope>NUCLEOTIDE SEQUENCE</scope>
    <source>
        <strain evidence="2">LL118</strain>
    </source>
</reference>
<organism evidence="2 3">
    <name type="scientific">Mortierella alpina</name>
    <name type="common">Oleaginous fungus</name>
    <name type="synonym">Mortierella renispora</name>
    <dbReference type="NCBI Taxonomy" id="64518"/>
    <lineage>
        <taxon>Eukaryota</taxon>
        <taxon>Fungi</taxon>
        <taxon>Fungi incertae sedis</taxon>
        <taxon>Mucoromycota</taxon>
        <taxon>Mortierellomycotina</taxon>
        <taxon>Mortierellomycetes</taxon>
        <taxon>Mortierellales</taxon>
        <taxon>Mortierellaceae</taxon>
        <taxon>Mortierella</taxon>
    </lineage>
</organism>
<proteinExistence type="predicted"/>
<evidence type="ECO:0000313" key="3">
    <source>
        <dbReference type="Proteomes" id="UP000717515"/>
    </source>
</evidence>